<dbReference type="InParanoid" id="G5BUF6"/>
<keyword evidence="1" id="KW-1133">Transmembrane helix</keyword>
<accession>G5BUF6</accession>
<dbReference type="PANTHER" id="PTHR37680:SF1">
    <property type="entry name" value="C130050O18RIK PROTEIN"/>
    <property type="match status" value="1"/>
</dbReference>
<keyword evidence="1" id="KW-0472">Membrane</keyword>
<dbReference type="EMBL" id="JH171957">
    <property type="protein sequence ID" value="EHB12917.1"/>
    <property type="molecule type" value="Genomic_DNA"/>
</dbReference>
<evidence type="ECO:0000256" key="1">
    <source>
        <dbReference type="SAM" id="Phobius"/>
    </source>
</evidence>
<keyword evidence="1" id="KW-0812">Transmembrane</keyword>
<dbReference type="Proteomes" id="UP000006813">
    <property type="component" value="Unassembled WGS sequence"/>
</dbReference>
<evidence type="ECO:0000313" key="2">
    <source>
        <dbReference type="EMBL" id="EHB12917.1"/>
    </source>
</evidence>
<dbReference type="AlphaFoldDB" id="G5BUF6"/>
<sequence>MCTLLFVLLSLVTGLFNLTTFIWGHTMVGALDVLSGHMVTSILVTLMSLNASRHNYMLMTNLGCEFLSFFHGTLKPVVSPAATWGCAIWSSLAVVVLLGISGELHRTTLCQLHLLTAWPEYQIVMFSLGFNSALSSSWQAAPAHKDVASLYQVVLVVTLNMFAC</sequence>
<gene>
    <name evidence="2" type="ORF">GW7_14520</name>
</gene>
<feature type="transmembrane region" description="Helical" evidence="1">
    <location>
        <begin position="80"/>
        <end position="100"/>
    </location>
</feature>
<reference evidence="2 3" key="1">
    <citation type="journal article" date="2011" name="Nature">
        <title>Genome sequencing reveals insights into physiology and longevity of the naked mole rat.</title>
        <authorList>
            <person name="Kim E.B."/>
            <person name="Fang X."/>
            <person name="Fushan A.A."/>
            <person name="Huang Z."/>
            <person name="Lobanov A.V."/>
            <person name="Han L."/>
            <person name="Marino S.M."/>
            <person name="Sun X."/>
            <person name="Turanov A.A."/>
            <person name="Yang P."/>
            <person name="Yim S.H."/>
            <person name="Zhao X."/>
            <person name="Kasaikina M.V."/>
            <person name="Stoletzki N."/>
            <person name="Peng C."/>
            <person name="Polak P."/>
            <person name="Xiong Z."/>
            <person name="Kiezun A."/>
            <person name="Zhu Y."/>
            <person name="Chen Y."/>
            <person name="Kryukov G.V."/>
            <person name="Zhang Q."/>
            <person name="Peshkin L."/>
            <person name="Yang L."/>
            <person name="Bronson R.T."/>
            <person name="Buffenstein R."/>
            <person name="Wang B."/>
            <person name="Han C."/>
            <person name="Li Q."/>
            <person name="Chen L."/>
            <person name="Zhao W."/>
            <person name="Sunyaev S.R."/>
            <person name="Park T.J."/>
            <person name="Zhang G."/>
            <person name="Wang J."/>
            <person name="Gladyshev V.N."/>
        </authorList>
    </citation>
    <scope>NUCLEOTIDE SEQUENCE [LARGE SCALE GENOMIC DNA]</scope>
</reference>
<evidence type="ECO:0000313" key="3">
    <source>
        <dbReference type="Proteomes" id="UP000006813"/>
    </source>
</evidence>
<organism evidence="2 3">
    <name type="scientific">Heterocephalus glaber</name>
    <name type="common">Naked mole rat</name>
    <dbReference type="NCBI Taxonomy" id="10181"/>
    <lineage>
        <taxon>Eukaryota</taxon>
        <taxon>Metazoa</taxon>
        <taxon>Chordata</taxon>
        <taxon>Craniata</taxon>
        <taxon>Vertebrata</taxon>
        <taxon>Euteleostomi</taxon>
        <taxon>Mammalia</taxon>
        <taxon>Eutheria</taxon>
        <taxon>Euarchontoglires</taxon>
        <taxon>Glires</taxon>
        <taxon>Rodentia</taxon>
        <taxon>Hystricomorpha</taxon>
        <taxon>Bathyergidae</taxon>
        <taxon>Heterocephalus</taxon>
    </lineage>
</organism>
<name>G5BUF6_HETGA</name>
<protein>
    <submittedName>
        <fullName evidence="2">Uncharacterized protein</fullName>
    </submittedName>
</protein>
<proteinExistence type="predicted"/>
<dbReference type="PANTHER" id="PTHR37680">
    <property type="entry name" value="C130050O18RIK PROTEIN"/>
    <property type="match status" value="1"/>
</dbReference>